<dbReference type="PANTHER" id="PTHR13789">
    <property type="entry name" value="MONOOXYGENASE"/>
    <property type="match status" value="1"/>
</dbReference>
<dbReference type="PANTHER" id="PTHR13789:SF236">
    <property type="entry name" value="MONOOXYGENASE, PUTATIVE (AFU_ORTHOLOGUE AFUA_6G12060)-RELATED"/>
    <property type="match status" value="1"/>
</dbReference>
<evidence type="ECO:0000256" key="4">
    <source>
        <dbReference type="ARBA" id="ARBA00023002"/>
    </source>
</evidence>
<dbReference type="InterPro" id="IPR036188">
    <property type="entry name" value="FAD/NAD-bd_sf"/>
</dbReference>
<keyword evidence="8" id="KW-1185">Reference proteome</keyword>
<dbReference type="OrthoDB" id="9993796at2759"/>
<evidence type="ECO:0000256" key="3">
    <source>
        <dbReference type="ARBA" id="ARBA00022827"/>
    </source>
</evidence>
<evidence type="ECO:0000256" key="5">
    <source>
        <dbReference type="ARBA" id="ARBA00023033"/>
    </source>
</evidence>
<feature type="domain" description="FAD-binding" evidence="6">
    <location>
        <begin position="23"/>
        <end position="373"/>
    </location>
</feature>
<keyword evidence="3" id="KW-0274">FAD</keyword>
<dbReference type="InParanoid" id="A0A1Y2E255"/>
<dbReference type="AlphaFoldDB" id="A0A1Y2E255"/>
<dbReference type="GO" id="GO:0004497">
    <property type="term" value="F:monooxygenase activity"/>
    <property type="evidence" value="ECO:0007669"/>
    <property type="project" value="UniProtKB-KW"/>
</dbReference>
<gene>
    <name evidence="7" type="ORF">BCR35DRAFT_270298</name>
</gene>
<evidence type="ECO:0000313" key="8">
    <source>
        <dbReference type="Proteomes" id="UP000193467"/>
    </source>
</evidence>
<keyword evidence="5" id="KW-0503">Monooxygenase</keyword>
<evidence type="ECO:0000313" key="7">
    <source>
        <dbReference type="EMBL" id="ORY65633.1"/>
    </source>
</evidence>
<evidence type="ECO:0000256" key="2">
    <source>
        <dbReference type="ARBA" id="ARBA00022630"/>
    </source>
</evidence>
<dbReference type="SUPFAM" id="SSF54373">
    <property type="entry name" value="FAD-linked reductases, C-terminal domain"/>
    <property type="match status" value="1"/>
</dbReference>
<dbReference type="STRING" id="106004.A0A1Y2E255"/>
<name>A0A1Y2E255_9BASI</name>
<evidence type="ECO:0000256" key="1">
    <source>
        <dbReference type="ARBA" id="ARBA00007992"/>
    </source>
</evidence>
<dbReference type="Proteomes" id="UP000193467">
    <property type="component" value="Unassembled WGS sequence"/>
</dbReference>
<dbReference type="EMBL" id="MCGR01000064">
    <property type="protein sequence ID" value="ORY65633.1"/>
    <property type="molecule type" value="Genomic_DNA"/>
</dbReference>
<dbReference type="Pfam" id="PF01494">
    <property type="entry name" value="FAD_binding_3"/>
    <property type="match status" value="1"/>
</dbReference>
<comment type="similarity">
    <text evidence="1">Belongs to the paxM FAD-dependent monooxygenase family.</text>
</comment>
<dbReference type="PRINTS" id="PR00420">
    <property type="entry name" value="RNGMNOXGNASE"/>
</dbReference>
<dbReference type="Gene3D" id="3.50.50.60">
    <property type="entry name" value="FAD/NAD(P)-binding domain"/>
    <property type="match status" value="1"/>
</dbReference>
<accession>A0A1Y2E255</accession>
<protein>
    <submittedName>
        <fullName evidence="7">FAD/NAD(P)-binding domain-containing protein</fullName>
    </submittedName>
</protein>
<proteinExistence type="inferred from homology"/>
<keyword evidence="4" id="KW-0560">Oxidoreductase</keyword>
<dbReference type="GO" id="GO:0071949">
    <property type="term" value="F:FAD binding"/>
    <property type="evidence" value="ECO:0007669"/>
    <property type="project" value="InterPro"/>
</dbReference>
<evidence type="ECO:0000259" key="6">
    <source>
        <dbReference type="Pfam" id="PF01494"/>
    </source>
</evidence>
<sequence length="452" mass="49671">MSTQPDPSLTDYPRPPPGAPTGVKVIVVGAGIGGLAAAIECRLQGHEVTMFEQASEFKPYGDNLGLFPNSGRFVKRWGIHHELSKKYDGTFITHQNHKAERPEGVADPFAEAPLYDTTRKDLHRILIARAEELGAVLHRGARVDKYIESEDSASIEVNGTTYTADVILGADGVKSKARELVLGIYDAPKPSGYAIFRTAYSADLIRANPECAHLAPEGRDARTIWIGPDVHFIHGTSMNGKEIHWLLTHLDTADVEESWMLPGDPKDALEVVKGWDPVMSAVINTTPPGALIDWKLVFRDPLPRWVSDTGRIAVMGDAAHPFLPTSQQGASQAVEDGVTIAHTLTLAKERGHPLGYALKAYEALRSERVKRAQQVGVTNRNMWHKLDYSKDIDPESVKLPFAVWLWDHDATAYAREHYDEVVARDFAISAPAAQLDIVHEALEKPLQTAVAA</sequence>
<dbReference type="SUPFAM" id="SSF51905">
    <property type="entry name" value="FAD/NAD(P)-binding domain"/>
    <property type="match status" value="1"/>
</dbReference>
<reference evidence="7 8" key="1">
    <citation type="submission" date="2016-07" db="EMBL/GenBank/DDBJ databases">
        <title>Pervasive Adenine N6-methylation of Active Genes in Fungi.</title>
        <authorList>
            <consortium name="DOE Joint Genome Institute"/>
            <person name="Mondo S.J."/>
            <person name="Dannebaum R.O."/>
            <person name="Kuo R.C."/>
            <person name="Labutti K."/>
            <person name="Haridas S."/>
            <person name="Kuo A."/>
            <person name="Salamov A."/>
            <person name="Ahrendt S.R."/>
            <person name="Lipzen A."/>
            <person name="Sullivan W."/>
            <person name="Andreopoulos W.B."/>
            <person name="Clum A."/>
            <person name="Lindquist E."/>
            <person name="Daum C."/>
            <person name="Ramamoorthy G.K."/>
            <person name="Gryganskyi A."/>
            <person name="Culley D."/>
            <person name="Magnuson J.K."/>
            <person name="James T.Y."/>
            <person name="O'Malley M.A."/>
            <person name="Stajich J.E."/>
            <person name="Spatafora J.W."/>
            <person name="Visel A."/>
            <person name="Grigoriev I.V."/>
        </authorList>
    </citation>
    <scope>NUCLEOTIDE SEQUENCE [LARGE SCALE GENOMIC DNA]</scope>
    <source>
        <strain evidence="7 8">62-1032</strain>
    </source>
</reference>
<comment type="caution">
    <text evidence="7">The sequence shown here is derived from an EMBL/GenBank/DDBJ whole genome shotgun (WGS) entry which is preliminary data.</text>
</comment>
<organism evidence="7 8">
    <name type="scientific">Leucosporidium creatinivorum</name>
    <dbReference type="NCBI Taxonomy" id="106004"/>
    <lineage>
        <taxon>Eukaryota</taxon>
        <taxon>Fungi</taxon>
        <taxon>Dikarya</taxon>
        <taxon>Basidiomycota</taxon>
        <taxon>Pucciniomycotina</taxon>
        <taxon>Microbotryomycetes</taxon>
        <taxon>Leucosporidiales</taxon>
        <taxon>Leucosporidium</taxon>
    </lineage>
</organism>
<dbReference type="InterPro" id="IPR050493">
    <property type="entry name" value="FAD-dep_Monooxygenase_BioMet"/>
</dbReference>
<dbReference type="InterPro" id="IPR002938">
    <property type="entry name" value="FAD-bd"/>
</dbReference>
<keyword evidence="2" id="KW-0285">Flavoprotein</keyword>